<evidence type="ECO:0000256" key="1">
    <source>
        <dbReference type="SAM" id="MobiDB-lite"/>
    </source>
</evidence>
<dbReference type="Proteomes" id="UP001223420">
    <property type="component" value="Unassembled WGS sequence"/>
</dbReference>
<evidence type="ECO:0000313" key="3">
    <source>
        <dbReference type="Proteomes" id="UP001223420"/>
    </source>
</evidence>
<feature type="compositionally biased region" description="Basic and acidic residues" evidence="1">
    <location>
        <begin position="26"/>
        <end position="38"/>
    </location>
</feature>
<sequence length="231" mass="25152">MAPGREQGRRRPRGVPVRHGGAKRRGRDEAPCREEPRAASDGQGRRARWRGMPRAPDACTGRAVGTGRPGQPNGGRNASLHGRVPDRASAASGPAHRRRLAPCIGLPARLCPDHRSRGPGPDIAPGRTRTREWARHVVPVRTGCDHVARGRLRGPRAPRIASVQRSLLLSWGHSARRRTRVARACRAGRGVPVVRRWLPVPEGRLAPRPATRLTAPLPRAAAAPRVEEPRP</sequence>
<dbReference type="EMBL" id="JAUSWL010000005">
    <property type="protein sequence ID" value="MDQ0544281.1"/>
    <property type="molecule type" value="Genomic_DNA"/>
</dbReference>
<accession>A0AAJ1TTB8</accession>
<feature type="region of interest" description="Disordered" evidence="1">
    <location>
        <begin position="1"/>
        <end position="98"/>
    </location>
</feature>
<evidence type="ECO:0000313" key="2">
    <source>
        <dbReference type="EMBL" id="MDQ0544281.1"/>
    </source>
</evidence>
<reference evidence="2" key="1">
    <citation type="submission" date="2023-07" db="EMBL/GenBank/DDBJ databases">
        <title>Genomic Encyclopedia of Type Strains, Phase IV (KMG-IV): sequencing the most valuable type-strain genomes for metagenomic binning, comparative biology and taxonomic classification.</title>
        <authorList>
            <person name="Goeker M."/>
        </authorList>
    </citation>
    <scope>NUCLEOTIDE SEQUENCE</scope>
    <source>
        <strain evidence="2">DSM 19569</strain>
    </source>
</reference>
<organism evidence="2 3">
    <name type="scientific">Methylobacterium brachiatum</name>
    <dbReference type="NCBI Taxonomy" id="269660"/>
    <lineage>
        <taxon>Bacteria</taxon>
        <taxon>Pseudomonadati</taxon>
        <taxon>Pseudomonadota</taxon>
        <taxon>Alphaproteobacteria</taxon>
        <taxon>Hyphomicrobiales</taxon>
        <taxon>Methylobacteriaceae</taxon>
        <taxon>Methylobacterium</taxon>
    </lineage>
</organism>
<feature type="compositionally biased region" description="Low complexity" evidence="1">
    <location>
        <begin position="204"/>
        <end position="224"/>
    </location>
</feature>
<comment type="caution">
    <text evidence="2">The sequence shown here is derived from an EMBL/GenBank/DDBJ whole genome shotgun (WGS) entry which is preliminary data.</text>
</comment>
<name>A0AAJ1TTB8_9HYPH</name>
<proteinExistence type="predicted"/>
<dbReference type="AlphaFoldDB" id="A0AAJ1TTB8"/>
<feature type="region of interest" description="Disordered" evidence="1">
    <location>
        <begin position="204"/>
        <end position="231"/>
    </location>
</feature>
<gene>
    <name evidence="2" type="ORF">QO001_003215</name>
</gene>
<protein>
    <submittedName>
        <fullName evidence="2">Uncharacterized protein</fullName>
    </submittedName>
</protein>